<evidence type="ECO:0000256" key="1">
    <source>
        <dbReference type="SAM" id="MobiDB-lite"/>
    </source>
</evidence>
<accession>A0AA38W0T8</accession>
<feature type="domain" description="Retroviral polymerase SH3-like" evidence="2">
    <location>
        <begin position="115"/>
        <end position="160"/>
    </location>
</feature>
<keyword evidence="4" id="KW-1185">Reference proteome</keyword>
<feature type="region of interest" description="Disordered" evidence="1">
    <location>
        <begin position="1"/>
        <end position="25"/>
    </location>
</feature>
<proteinExistence type="predicted"/>
<dbReference type="EMBL" id="JARYMX010000007">
    <property type="protein sequence ID" value="KAJ9542132.1"/>
    <property type="molecule type" value="Genomic_DNA"/>
</dbReference>
<feature type="region of interest" description="Disordered" evidence="1">
    <location>
        <begin position="44"/>
        <end position="112"/>
    </location>
</feature>
<comment type="caution">
    <text evidence="3">The sequence shown here is derived from an EMBL/GenBank/DDBJ whole genome shotgun (WGS) entry which is preliminary data.</text>
</comment>
<protein>
    <recommendedName>
        <fullName evidence="2">Retroviral polymerase SH3-like domain-containing protein</fullName>
    </recommendedName>
</protein>
<sequence length="160" mass="17827">MLSAQPAVLCPPPKQKSNNHRPIKIEPSSRKCLKCIESKTNKRNGLHLAPKLRSSSSKINGRSVASSSWPINSNISGPTTVQNSSSSSSPSVSKSDPYVQAFGPTISSPKDHLKLQPHEHTKLQHRSRLCLFLGYGIEHKGYRCWDPIFKRLRISRNVTF</sequence>
<feature type="compositionally biased region" description="Low complexity" evidence="1">
    <location>
        <begin position="84"/>
        <end position="95"/>
    </location>
</feature>
<dbReference type="Proteomes" id="UP001172457">
    <property type="component" value="Chromosome 7"/>
</dbReference>
<evidence type="ECO:0000313" key="4">
    <source>
        <dbReference type="Proteomes" id="UP001172457"/>
    </source>
</evidence>
<dbReference type="AlphaFoldDB" id="A0AA38W0T8"/>
<feature type="compositionally biased region" description="Polar residues" evidence="1">
    <location>
        <begin position="53"/>
        <end position="83"/>
    </location>
</feature>
<name>A0AA38W0T8_9ASTR</name>
<dbReference type="Pfam" id="PF25597">
    <property type="entry name" value="SH3_retrovirus"/>
    <property type="match status" value="1"/>
</dbReference>
<evidence type="ECO:0000259" key="2">
    <source>
        <dbReference type="Pfam" id="PF25597"/>
    </source>
</evidence>
<evidence type="ECO:0000313" key="3">
    <source>
        <dbReference type="EMBL" id="KAJ9542132.1"/>
    </source>
</evidence>
<dbReference type="InterPro" id="IPR057670">
    <property type="entry name" value="SH3_retrovirus"/>
</dbReference>
<organism evidence="3 4">
    <name type="scientific">Centaurea solstitialis</name>
    <name type="common">yellow star-thistle</name>
    <dbReference type="NCBI Taxonomy" id="347529"/>
    <lineage>
        <taxon>Eukaryota</taxon>
        <taxon>Viridiplantae</taxon>
        <taxon>Streptophyta</taxon>
        <taxon>Embryophyta</taxon>
        <taxon>Tracheophyta</taxon>
        <taxon>Spermatophyta</taxon>
        <taxon>Magnoliopsida</taxon>
        <taxon>eudicotyledons</taxon>
        <taxon>Gunneridae</taxon>
        <taxon>Pentapetalae</taxon>
        <taxon>asterids</taxon>
        <taxon>campanulids</taxon>
        <taxon>Asterales</taxon>
        <taxon>Asteraceae</taxon>
        <taxon>Carduoideae</taxon>
        <taxon>Cardueae</taxon>
        <taxon>Centaureinae</taxon>
        <taxon>Centaurea</taxon>
    </lineage>
</organism>
<gene>
    <name evidence="3" type="ORF">OSB04_028638</name>
</gene>
<reference evidence="3" key="1">
    <citation type="submission" date="2023-03" db="EMBL/GenBank/DDBJ databases">
        <title>Chromosome-scale reference genome and RAD-based genetic map of yellow starthistle (Centaurea solstitialis) reveal putative structural variation and QTLs associated with invader traits.</title>
        <authorList>
            <person name="Reatini B."/>
            <person name="Cang F.A."/>
            <person name="Jiang Q."/>
            <person name="Mckibben M.T.W."/>
            <person name="Barker M.S."/>
            <person name="Rieseberg L.H."/>
            <person name="Dlugosch K.M."/>
        </authorList>
    </citation>
    <scope>NUCLEOTIDE SEQUENCE</scope>
    <source>
        <strain evidence="3">CAN-66</strain>
        <tissue evidence="3">Leaf</tissue>
    </source>
</reference>